<proteinExistence type="predicted"/>
<name>A0A645IA50_9ZZZZ</name>
<dbReference type="AlphaFoldDB" id="A0A645IA50"/>
<accession>A0A645IA50</accession>
<protein>
    <submittedName>
        <fullName evidence="1">Uncharacterized protein</fullName>
    </submittedName>
</protein>
<sequence length="57" mass="6468">MNVVMCQKAVRSGIHMQPPESGFLYAESSRKERFKYASVRNDSKSLTTVFLDKALKS</sequence>
<dbReference type="EMBL" id="VSSQ01110318">
    <property type="protein sequence ID" value="MPN48207.1"/>
    <property type="molecule type" value="Genomic_DNA"/>
</dbReference>
<gene>
    <name evidence="1" type="ORF">SDC9_195812</name>
</gene>
<reference evidence="1" key="1">
    <citation type="submission" date="2019-08" db="EMBL/GenBank/DDBJ databases">
        <authorList>
            <person name="Kucharzyk K."/>
            <person name="Murdoch R.W."/>
            <person name="Higgins S."/>
            <person name="Loffler F."/>
        </authorList>
    </citation>
    <scope>NUCLEOTIDE SEQUENCE</scope>
</reference>
<comment type="caution">
    <text evidence="1">The sequence shown here is derived from an EMBL/GenBank/DDBJ whole genome shotgun (WGS) entry which is preliminary data.</text>
</comment>
<evidence type="ECO:0000313" key="1">
    <source>
        <dbReference type="EMBL" id="MPN48207.1"/>
    </source>
</evidence>
<organism evidence="1">
    <name type="scientific">bioreactor metagenome</name>
    <dbReference type="NCBI Taxonomy" id="1076179"/>
    <lineage>
        <taxon>unclassified sequences</taxon>
        <taxon>metagenomes</taxon>
        <taxon>ecological metagenomes</taxon>
    </lineage>
</organism>